<sequence length="159" mass="17433">MVELTQAEGAARVRPMRHVPVRRPGFDLVRRAEDELTAARSAEDAESAYIYGHLAALRYAAAVLAALGPALRRSRSKSVWVQLADRAPQFAHWAAIFEESSRTRSALEAGLAVDLSGDQVSRCLRNADEFGAEVTTFVDVLSHSGEASVPHWSRERFAS</sequence>
<protein>
    <recommendedName>
        <fullName evidence="1">SAV-6107-like HEPN domain-containing protein</fullName>
    </recommendedName>
</protein>
<dbReference type="Pfam" id="PF18726">
    <property type="entry name" value="HEPN_SAV_6107"/>
    <property type="match status" value="1"/>
</dbReference>
<name>A0A542ZWE7_RARFA</name>
<evidence type="ECO:0000313" key="3">
    <source>
        <dbReference type="Proteomes" id="UP000315389"/>
    </source>
</evidence>
<evidence type="ECO:0000313" key="2">
    <source>
        <dbReference type="EMBL" id="TQL64629.1"/>
    </source>
</evidence>
<keyword evidence="3" id="KW-1185">Reference proteome</keyword>
<dbReference type="Proteomes" id="UP000315389">
    <property type="component" value="Unassembled WGS sequence"/>
</dbReference>
<proteinExistence type="predicted"/>
<dbReference type="EMBL" id="VFOS01000001">
    <property type="protein sequence ID" value="TQL64629.1"/>
    <property type="molecule type" value="Genomic_DNA"/>
</dbReference>
<organism evidence="2 3">
    <name type="scientific">Rarobacter faecitabidus</name>
    <dbReference type="NCBI Taxonomy" id="13243"/>
    <lineage>
        <taxon>Bacteria</taxon>
        <taxon>Bacillati</taxon>
        <taxon>Actinomycetota</taxon>
        <taxon>Actinomycetes</taxon>
        <taxon>Micrococcales</taxon>
        <taxon>Rarobacteraceae</taxon>
        <taxon>Rarobacter</taxon>
    </lineage>
</organism>
<reference evidence="2 3" key="1">
    <citation type="submission" date="2019-06" db="EMBL/GenBank/DDBJ databases">
        <title>Sequencing the genomes of 1000 actinobacteria strains.</title>
        <authorList>
            <person name="Klenk H.-P."/>
        </authorList>
    </citation>
    <scope>NUCLEOTIDE SEQUENCE [LARGE SCALE GENOMIC DNA]</scope>
    <source>
        <strain evidence="2 3">DSM 4813</strain>
    </source>
</reference>
<dbReference type="InterPro" id="IPR040891">
    <property type="entry name" value="HEPN_SAV_6107"/>
</dbReference>
<comment type="caution">
    <text evidence="2">The sequence shown here is derived from an EMBL/GenBank/DDBJ whole genome shotgun (WGS) entry which is preliminary data.</text>
</comment>
<evidence type="ECO:0000259" key="1">
    <source>
        <dbReference type="Pfam" id="PF18726"/>
    </source>
</evidence>
<dbReference type="AlphaFoldDB" id="A0A542ZWE7"/>
<feature type="domain" description="SAV-6107-like HEPN" evidence="1">
    <location>
        <begin position="39"/>
        <end position="134"/>
    </location>
</feature>
<gene>
    <name evidence="2" type="ORF">FB461_1138</name>
</gene>
<accession>A0A542ZWE7</accession>